<feature type="domain" description="HTH marR-type" evidence="1">
    <location>
        <begin position="1"/>
        <end position="136"/>
    </location>
</feature>
<dbReference type="EMBL" id="RBWV01000002">
    <property type="protein sequence ID" value="RKS80694.1"/>
    <property type="molecule type" value="Genomic_DNA"/>
</dbReference>
<dbReference type="SUPFAM" id="SSF46785">
    <property type="entry name" value="Winged helix' DNA-binding domain"/>
    <property type="match status" value="1"/>
</dbReference>
<evidence type="ECO:0000313" key="2">
    <source>
        <dbReference type="EMBL" id="RKS80694.1"/>
    </source>
</evidence>
<dbReference type="PANTHER" id="PTHR33164">
    <property type="entry name" value="TRANSCRIPTIONAL REGULATOR, MARR FAMILY"/>
    <property type="match status" value="1"/>
</dbReference>
<dbReference type="GO" id="GO:0003700">
    <property type="term" value="F:DNA-binding transcription factor activity"/>
    <property type="evidence" value="ECO:0007669"/>
    <property type="project" value="InterPro"/>
</dbReference>
<dbReference type="InterPro" id="IPR036388">
    <property type="entry name" value="WH-like_DNA-bd_sf"/>
</dbReference>
<dbReference type="SMART" id="SM00347">
    <property type="entry name" value="HTH_MARR"/>
    <property type="match status" value="1"/>
</dbReference>
<sequence length="169" mass="18399">MSGTAVTEVLRGGRVLVAIAARALAAYAEDVTVSQLRVLVLVGGRGPLRAADLAAELDTDSSSATRLIDRLVRKRLLDRRRDELDRRVVLLSLAPEGERLLEAMNRHRRAGIGRLLARLDDDAREHLRLGLEALADAAAEAPEVDEPDQVWALGWQADVPGSRRRGTAT</sequence>
<dbReference type="PANTHER" id="PTHR33164:SF94">
    <property type="entry name" value="TRANSCRIPTIONAL REGULATORY PROTEIN-RELATED"/>
    <property type="match status" value="1"/>
</dbReference>
<dbReference type="InterPro" id="IPR039422">
    <property type="entry name" value="MarR/SlyA-like"/>
</dbReference>
<keyword evidence="2" id="KW-0238">DNA-binding</keyword>
<dbReference type="AlphaFoldDB" id="A0A420XV31"/>
<protein>
    <submittedName>
        <fullName evidence="2">DNA-binding MarR family transcriptional regulator</fullName>
    </submittedName>
</protein>
<dbReference type="PROSITE" id="PS50995">
    <property type="entry name" value="HTH_MARR_2"/>
    <property type="match status" value="1"/>
</dbReference>
<proteinExistence type="predicted"/>
<evidence type="ECO:0000313" key="3">
    <source>
        <dbReference type="Proteomes" id="UP000281955"/>
    </source>
</evidence>
<comment type="caution">
    <text evidence="2">The sequence shown here is derived from an EMBL/GenBank/DDBJ whole genome shotgun (WGS) entry which is preliminary data.</text>
</comment>
<evidence type="ECO:0000259" key="1">
    <source>
        <dbReference type="PROSITE" id="PS50995"/>
    </source>
</evidence>
<dbReference type="InterPro" id="IPR036390">
    <property type="entry name" value="WH_DNA-bd_sf"/>
</dbReference>
<dbReference type="Gene3D" id="1.10.10.10">
    <property type="entry name" value="Winged helix-like DNA-binding domain superfamily/Winged helix DNA-binding domain"/>
    <property type="match status" value="1"/>
</dbReference>
<dbReference type="GO" id="GO:0006950">
    <property type="term" value="P:response to stress"/>
    <property type="evidence" value="ECO:0007669"/>
    <property type="project" value="TreeGrafter"/>
</dbReference>
<dbReference type="RefSeq" id="WP_183061555.1">
    <property type="nucleotide sequence ID" value="NZ_RBWV01000002.1"/>
</dbReference>
<dbReference type="PRINTS" id="PR00598">
    <property type="entry name" value="HTHMARR"/>
</dbReference>
<dbReference type="FunCoup" id="A0A420XV31">
    <property type="interactions" value="1"/>
</dbReference>
<accession>A0A420XV31</accession>
<organism evidence="2 3">
    <name type="scientific">Motilibacter peucedani</name>
    <dbReference type="NCBI Taxonomy" id="598650"/>
    <lineage>
        <taxon>Bacteria</taxon>
        <taxon>Bacillati</taxon>
        <taxon>Actinomycetota</taxon>
        <taxon>Actinomycetes</taxon>
        <taxon>Motilibacterales</taxon>
        <taxon>Motilibacteraceae</taxon>
        <taxon>Motilibacter</taxon>
    </lineage>
</organism>
<keyword evidence="3" id="KW-1185">Reference proteome</keyword>
<dbReference type="InterPro" id="IPR000835">
    <property type="entry name" value="HTH_MarR-typ"/>
</dbReference>
<reference evidence="2 3" key="1">
    <citation type="submission" date="2018-10" db="EMBL/GenBank/DDBJ databases">
        <title>Genomic Encyclopedia of Archaeal and Bacterial Type Strains, Phase II (KMG-II): from individual species to whole genera.</title>
        <authorList>
            <person name="Goeker M."/>
        </authorList>
    </citation>
    <scope>NUCLEOTIDE SEQUENCE [LARGE SCALE GENOMIC DNA]</scope>
    <source>
        <strain evidence="2 3">RP-AC37</strain>
    </source>
</reference>
<gene>
    <name evidence="2" type="ORF">CLV35_0160</name>
</gene>
<dbReference type="Pfam" id="PF01047">
    <property type="entry name" value="MarR"/>
    <property type="match status" value="1"/>
</dbReference>
<name>A0A420XV31_9ACTN</name>
<dbReference type="Proteomes" id="UP000281955">
    <property type="component" value="Unassembled WGS sequence"/>
</dbReference>
<dbReference type="InParanoid" id="A0A420XV31"/>
<dbReference type="GO" id="GO:0003677">
    <property type="term" value="F:DNA binding"/>
    <property type="evidence" value="ECO:0007669"/>
    <property type="project" value="UniProtKB-KW"/>
</dbReference>